<dbReference type="RefSeq" id="XP_002738112.1">
    <property type="nucleotide sequence ID" value="XM_002738066.2"/>
</dbReference>
<feature type="region of interest" description="Disordered" evidence="1">
    <location>
        <begin position="299"/>
        <end position="339"/>
    </location>
</feature>
<dbReference type="InterPro" id="IPR000980">
    <property type="entry name" value="SH2"/>
</dbReference>
<evidence type="ECO:0000313" key="4">
    <source>
        <dbReference type="RefSeq" id="XP_002738112.1"/>
    </source>
</evidence>
<feature type="compositionally biased region" description="Pro residues" evidence="1">
    <location>
        <begin position="310"/>
        <end position="319"/>
    </location>
</feature>
<reference evidence="4" key="1">
    <citation type="submission" date="2025-08" db="UniProtKB">
        <authorList>
            <consortium name="RefSeq"/>
        </authorList>
    </citation>
    <scope>IDENTIFICATION</scope>
    <source>
        <tissue evidence="4">Testes</tissue>
    </source>
</reference>
<dbReference type="SUPFAM" id="SSF47986">
    <property type="entry name" value="DEATH domain"/>
    <property type="match status" value="1"/>
</dbReference>
<dbReference type="Proteomes" id="UP000694865">
    <property type="component" value="Unplaced"/>
</dbReference>
<evidence type="ECO:0000256" key="1">
    <source>
        <dbReference type="SAM" id="MobiDB-lite"/>
    </source>
</evidence>
<keyword evidence="3" id="KW-1185">Reference proteome</keyword>
<feature type="domain" description="Death" evidence="2">
    <location>
        <begin position="51"/>
        <end position="119"/>
    </location>
</feature>
<dbReference type="Gene3D" id="1.10.533.10">
    <property type="entry name" value="Death Domain, Fas"/>
    <property type="match status" value="1"/>
</dbReference>
<dbReference type="InterPro" id="IPR036860">
    <property type="entry name" value="SH2_dom_sf"/>
</dbReference>
<evidence type="ECO:0000259" key="2">
    <source>
        <dbReference type="PROSITE" id="PS50017"/>
    </source>
</evidence>
<gene>
    <name evidence="4" type="primary">LOC100368082</name>
</gene>
<dbReference type="GeneID" id="100368082"/>
<accession>A0ABM0GVC0</accession>
<organism evidence="3 4">
    <name type="scientific">Saccoglossus kowalevskii</name>
    <name type="common">Acorn worm</name>
    <dbReference type="NCBI Taxonomy" id="10224"/>
    <lineage>
        <taxon>Eukaryota</taxon>
        <taxon>Metazoa</taxon>
        <taxon>Hemichordata</taxon>
        <taxon>Enteropneusta</taxon>
        <taxon>Harrimaniidae</taxon>
        <taxon>Saccoglossus</taxon>
    </lineage>
</organism>
<dbReference type="SUPFAM" id="SSF55550">
    <property type="entry name" value="SH2 domain"/>
    <property type="match status" value="1"/>
</dbReference>
<sequence length="581" mass="66780">MTSTAEKTIKAKRRMSGHHGRLAVQDNFLNIGDCWVTEVAVSLWMSSPVYQWQNLADDLGYSYVEIEELERRERNLGTNPVYELLRTWGRREGSTLRVLQEKLKSLGRYDVSRLLDEAILGEFCLECKIWNEDGDTDFTVHTNNTSTLDQALEQFLADHNIDKDNIVFVSPANSGFILDWTTNASKLKGRELVISVDNFSRLSEVLRSYNKTEDDSSISSRDFASLSTEHPHIIHKHYFAFNACNIGTLHATTPPPCVMQNVHDNVLLRKQSSKQQIQNSKSSSLTSAYNVPQKFFYENEQPENDEIPTTMPPPPPPRQPRNERDTSKQTTSNIVKQDWIERKQLKKKSLQEQLKMKVPPPLPKRQVHGSAAQDANTAYYGDHSCATSRDVSSSNVVNVNRNETADVIESLDYLMLEDKEIEDAKIDRASSASQNYASEISKSLEDMCTENPAWHPMLTSNFENIQQVTEQYRRQDGWYMIHVYEGQIILTVTFQKVLKHFQIFQNAQGKVYFDEEDYKSKTLEDLIEVYKFQDLPVKNMSGECRRSSTDTRYVEMKPKPPPSGSHIRLKRPIPIDWDIGY</sequence>
<proteinExistence type="predicted"/>
<dbReference type="Gene3D" id="3.30.505.10">
    <property type="entry name" value="SH2 domain"/>
    <property type="match status" value="1"/>
</dbReference>
<dbReference type="InterPro" id="IPR000488">
    <property type="entry name" value="Death_dom"/>
</dbReference>
<evidence type="ECO:0000313" key="3">
    <source>
        <dbReference type="Proteomes" id="UP000694865"/>
    </source>
</evidence>
<dbReference type="Pfam" id="PF00017">
    <property type="entry name" value="SH2"/>
    <property type="match status" value="1"/>
</dbReference>
<dbReference type="SMART" id="SM00005">
    <property type="entry name" value="DEATH"/>
    <property type="match status" value="1"/>
</dbReference>
<name>A0ABM0GVC0_SACKO</name>
<protein>
    <submittedName>
        <fullName evidence="4">Uncharacterized protein LOC100368082</fullName>
    </submittedName>
</protein>
<dbReference type="PROSITE" id="PS50017">
    <property type="entry name" value="DEATH_DOMAIN"/>
    <property type="match status" value="1"/>
</dbReference>
<dbReference type="Pfam" id="PF00531">
    <property type="entry name" value="Death"/>
    <property type="match status" value="1"/>
</dbReference>
<dbReference type="InterPro" id="IPR011029">
    <property type="entry name" value="DEATH-like_dom_sf"/>
</dbReference>